<protein>
    <recommendedName>
        <fullName evidence="4">YtkA-like domain-containing protein</fullName>
    </recommendedName>
</protein>
<organism evidence="2 3">
    <name type="scientific">Candidatus Ryanbacteria bacterium RIFCSPHIGHO2_01_45_13</name>
    <dbReference type="NCBI Taxonomy" id="1802112"/>
    <lineage>
        <taxon>Bacteria</taxon>
        <taxon>Candidatus Ryaniibacteriota</taxon>
    </lineage>
</organism>
<sequence length="366" mass="41345">MTPEEKKLKKEALRWHFWFAVSFSLFLIVTFALYLPLRFLHQVGVNEEVTTAHVDEEGANHHGNAQYHEENEVKEGLAVNLNATPPPFTVGNPIRLDFRVSQKPADTPVSAEILEIAHEKPMHVIGVRSDMEEFRHIHPVPTEEAGVFSIKHKFDKPGTYKFWSEIKKDGINHSFGHPEISVEGSGPAFEKEVSLGKNIIVDEYQVALRLDDIIKAGQETELFFDVHTLDSHEIEYENYLDATMHLTIIKDDWKQFIHTHPEEKDHHASNVFIQEAFANGGGHNTSVGGHGVEFHVTFPETGLYKVFAQFRPSGIGLPEEEALTAGLWIKVSDRPAVSSRWILLFASVAAIAVLSWLVSKYLNVKE</sequence>
<evidence type="ECO:0000313" key="2">
    <source>
        <dbReference type="EMBL" id="OGZ43528.1"/>
    </source>
</evidence>
<evidence type="ECO:0000256" key="1">
    <source>
        <dbReference type="SAM" id="Phobius"/>
    </source>
</evidence>
<gene>
    <name evidence="2" type="ORF">A2W41_04310</name>
</gene>
<comment type="caution">
    <text evidence="2">The sequence shown here is derived from an EMBL/GenBank/DDBJ whole genome shotgun (WGS) entry which is preliminary data.</text>
</comment>
<feature type="transmembrane region" description="Helical" evidence="1">
    <location>
        <begin position="15"/>
        <end position="35"/>
    </location>
</feature>
<name>A0A1G2G110_9BACT</name>
<keyword evidence="1" id="KW-0812">Transmembrane</keyword>
<reference evidence="2 3" key="1">
    <citation type="journal article" date="2016" name="Nat. Commun.">
        <title>Thousands of microbial genomes shed light on interconnected biogeochemical processes in an aquifer system.</title>
        <authorList>
            <person name="Anantharaman K."/>
            <person name="Brown C.T."/>
            <person name="Hug L.A."/>
            <person name="Sharon I."/>
            <person name="Castelle C.J."/>
            <person name="Probst A.J."/>
            <person name="Thomas B.C."/>
            <person name="Singh A."/>
            <person name="Wilkins M.J."/>
            <person name="Karaoz U."/>
            <person name="Brodie E.L."/>
            <person name="Williams K.H."/>
            <person name="Hubbard S.S."/>
            <person name="Banfield J.F."/>
        </authorList>
    </citation>
    <scope>NUCLEOTIDE SEQUENCE [LARGE SCALE GENOMIC DNA]</scope>
</reference>
<accession>A0A1G2G110</accession>
<feature type="transmembrane region" description="Helical" evidence="1">
    <location>
        <begin position="341"/>
        <end position="359"/>
    </location>
</feature>
<dbReference type="EMBL" id="MHNI01000005">
    <property type="protein sequence ID" value="OGZ43528.1"/>
    <property type="molecule type" value="Genomic_DNA"/>
</dbReference>
<evidence type="ECO:0000313" key="3">
    <source>
        <dbReference type="Proteomes" id="UP000176700"/>
    </source>
</evidence>
<dbReference type="Proteomes" id="UP000176700">
    <property type="component" value="Unassembled WGS sequence"/>
</dbReference>
<proteinExistence type="predicted"/>
<keyword evidence="1" id="KW-1133">Transmembrane helix</keyword>
<dbReference type="AlphaFoldDB" id="A0A1G2G110"/>
<keyword evidence="1" id="KW-0472">Membrane</keyword>
<evidence type="ECO:0008006" key="4">
    <source>
        <dbReference type="Google" id="ProtNLM"/>
    </source>
</evidence>